<dbReference type="GO" id="GO:0004820">
    <property type="term" value="F:glycine-tRNA ligase activity"/>
    <property type="evidence" value="ECO:0007669"/>
    <property type="project" value="UniProtKB-UniRule"/>
</dbReference>
<evidence type="ECO:0000256" key="3">
    <source>
        <dbReference type="ARBA" id="ARBA00022741"/>
    </source>
</evidence>
<comment type="similarity">
    <text evidence="1 8">Belongs to the class-II aminoacyl-tRNA synthetase family.</text>
</comment>
<evidence type="ECO:0000256" key="8">
    <source>
        <dbReference type="HAMAP-Rule" id="MF_00255"/>
    </source>
</evidence>
<dbReference type="Proteomes" id="UP000886400">
    <property type="component" value="Unassembled WGS sequence"/>
</dbReference>
<comment type="caution">
    <text evidence="9">The sequence shown here is derived from an EMBL/GenBank/DDBJ whole genome shotgun (WGS) entry which is preliminary data.</text>
</comment>
<dbReference type="GO" id="GO:0005829">
    <property type="term" value="C:cytosol"/>
    <property type="evidence" value="ECO:0007669"/>
    <property type="project" value="TreeGrafter"/>
</dbReference>
<keyword evidence="3 8" id="KW-0547">Nucleotide-binding</keyword>
<evidence type="ECO:0000256" key="1">
    <source>
        <dbReference type="ARBA" id="ARBA00008226"/>
    </source>
</evidence>
<dbReference type="PANTHER" id="PTHR30075">
    <property type="entry name" value="GLYCYL-TRNA SYNTHETASE"/>
    <property type="match status" value="1"/>
</dbReference>
<dbReference type="InterPro" id="IPR006194">
    <property type="entry name" value="Gly-tRNA-synth_heterodimer"/>
</dbReference>
<proteinExistence type="inferred from homology"/>
<evidence type="ECO:0000256" key="6">
    <source>
        <dbReference type="ARBA" id="ARBA00023146"/>
    </source>
</evidence>
<dbReference type="PANTHER" id="PTHR30075:SF2">
    <property type="entry name" value="GLYCINE--TRNA LIGASE, CHLOROPLASTIC_MITOCHONDRIAL 2"/>
    <property type="match status" value="1"/>
</dbReference>
<keyword evidence="4 8" id="KW-0067">ATP-binding</keyword>
<protein>
    <recommendedName>
        <fullName evidence="8">Glycine--tRNA ligase beta subunit</fullName>
        <ecNumber evidence="8">6.1.1.14</ecNumber>
    </recommendedName>
    <alternativeName>
        <fullName evidence="8">Glycyl-tRNA synthetase beta subunit</fullName>
        <shortName evidence="8">GlyRS</shortName>
    </alternativeName>
</protein>
<dbReference type="GO" id="GO:0005524">
    <property type="term" value="F:ATP binding"/>
    <property type="evidence" value="ECO:0007669"/>
    <property type="project" value="UniProtKB-UniRule"/>
</dbReference>
<comment type="subunit">
    <text evidence="8">Tetramer of two alpha and two beta subunits.</text>
</comment>
<dbReference type="GO" id="GO:0006426">
    <property type="term" value="P:glycyl-tRNA aminoacylation"/>
    <property type="evidence" value="ECO:0007669"/>
    <property type="project" value="UniProtKB-UniRule"/>
</dbReference>
<gene>
    <name evidence="8" type="primary">glyS</name>
    <name evidence="9" type="ORF">ENM99_02105</name>
</gene>
<name>A0A7C6A712_DESAE</name>
<keyword evidence="5 8" id="KW-0648">Protein biosynthesis</keyword>
<keyword evidence="6 8" id="KW-0030">Aminoacyl-tRNA synthetase</keyword>
<accession>A0A7C6A712</accession>
<evidence type="ECO:0000256" key="5">
    <source>
        <dbReference type="ARBA" id="ARBA00022917"/>
    </source>
</evidence>
<keyword evidence="2 8" id="KW-0436">Ligase</keyword>
<reference evidence="9" key="1">
    <citation type="journal article" date="2020" name="mSystems">
        <title>Genome- and Community-Level Interaction Insights into Carbon Utilization and Element Cycling Functions of Hydrothermarchaeota in Hydrothermal Sediment.</title>
        <authorList>
            <person name="Zhou Z."/>
            <person name="Liu Y."/>
            <person name="Xu W."/>
            <person name="Pan J."/>
            <person name="Luo Z.H."/>
            <person name="Li M."/>
        </authorList>
    </citation>
    <scope>NUCLEOTIDE SEQUENCE [LARGE SCALE GENOMIC DNA]</scope>
    <source>
        <strain evidence="9">SpSt-1135</strain>
    </source>
</reference>
<dbReference type="PROSITE" id="PS50861">
    <property type="entry name" value="AA_TRNA_LIGASE_II_GLYAB"/>
    <property type="match status" value="1"/>
</dbReference>
<evidence type="ECO:0000313" key="9">
    <source>
        <dbReference type="EMBL" id="HHS48639.1"/>
    </source>
</evidence>
<evidence type="ECO:0000256" key="2">
    <source>
        <dbReference type="ARBA" id="ARBA00022598"/>
    </source>
</evidence>
<dbReference type="SUPFAM" id="SSF109604">
    <property type="entry name" value="HD-domain/PDEase-like"/>
    <property type="match status" value="1"/>
</dbReference>
<dbReference type="EC" id="6.1.1.14" evidence="8"/>
<dbReference type="Pfam" id="PF02092">
    <property type="entry name" value="tRNA_synt_2f"/>
    <property type="match status" value="1"/>
</dbReference>
<dbReference type="AlphaFoldDB" id="A0A7C6A712"/>
<dbReference type="NCBIfam" id="TIGR00211">
    <property type="entry name" value="glyS"/>
    <property type="match status" value="1"/>
</dbReference>
<dbReference type="HAMAP" id="MF_00255">
    <property type="entry name" value="Gly_tRNA_synth_beta"/>
    <property type="match status" value="1"/>
</dbReference>
<sequence length="670" mass="77364">MKVLFEILTEELPAKELLSVRSDLLLSILDKYNIDYTDVNVYYTPRRIACEFDCNEFTKQVKQKVVGPPKSACFDDKNEPTKALLSFLDKNNAILDEIFFEDTKKGPYVCIFKKQALLPAKELLCSIFSEFLSSISFSKQMRWGRGDYQFLRPVHNLVLLADNDVVECSMFGKKSVSYTFGHRFLSEGKIELLSKDYKKTLQEHFVIVDQNQRQLFIKEALKNLSNKDKQYILDEDLLNEVTNLVEYPHCIEGTFEEEFLNLPQEVLISSMKANQKYFYSLKNGKLTNKFCVVSNIVTDDDSLIVKGNERVLKARFRDAAFFYQEDLKVKLESLVEKLKNMLFHKKLGSMYDRTVRLVELTDQMASYIGAQKEVARRAAYLSKADLLTHMVYEFPEVQGVVGSLLAKNQSEGESVSKCIYEQYLPKGEVYPESLEGIALSLADKIDLIIGGMIADLRPTGNKDPYGLRRAALSIIKIVLKSKLSLNIKDAAKFALSLYEKQGLHKDVLDETLEFIKVRFMNMFEEHTEIVKSVVEVDFSDIYEAFLKIEALKAFYTQTDEQDLFSIKRIFNIVPDGFDKTDVDENLFVFDEEANFYNYVKSLKHNLGVYLQSKDYLSYLNNIVDKKIISSFFDKVLIMDKDEKIKNNRLALLNNYRQLVLKVADFKYLSI</sequence>
<evidence type="ECO:0000256" key="7">
    <source>
        <dbReference type="ARBA" id="ARBA00047937"/>
    </source>
</evidence>
<comment type="catalytic activity">
    <reaction evidence="7 8">
        <text>tRNA(Gly) + glycine + ATP = glycyl-tRNA(Gly) + AMP + diphosphate</text>
        <dbReference type="Rhea" id="RHEA:16013"/>
        <dbReference type="Rhea" id="RHEA-COMP:9664"/>
        <dbReference type="Rhea" id="RHEA-COMP:9683"/>
        <dbReference type="ChEBI" id="CHEBI:30616"/>
        <dbReference type="ChEBI" id="CHEBI:33019"/>
        <dbReference type="ChEBI" id="CHEBI:57305"/>
        <dbReference type="ChEBI" id="CHEBI:78442"/>
        <dbReference type="ChEBI" id="CHEBI:78522"/>
        <dbReference type="ChEBI" id="CHEBI:456215"/>
        <dbReference type="EC" id="6.1.1.14"/>
    </reaction>
</comment>
<comment type="subcellular location">
    <subcellularLocation>
        <location evidence="8">Cytoplasm</location>
    </subcellularLocation>
</comment>
<dbReference type="EMBL" id="DRZX01000100">
    <property type="protein sequence ID" value="HHS48639.1"/>
    <property type="molecule type" value="Genomic_DNA"/>
</dbReference>
<evidence type="ECO:0000256" key="4">
    <source>
        <dbReference type="ARBA" id="ARBA00022840"/>
    </source>
</evidence>
<organism evidence="9">
    <name type="scientific">Desulfurella acetivorans</name>
    <dbReference type="NCBI Taxonomy" id="33002"/>
    <lineage>
        <taxon>Bacteria</taxon>
        <taxon>Pseudomonadati</taxon>
        <taxon>Campylobacterota</taxon>
        <taxon>Desulfurellia</taxon>
        <taxon>Desulfurellales</taxon>
        <taxon>Desulfurellaceae</taxon>
        <taxon>Desulfurella</taxon>
    </lineage>
</organism>
<dbReference type="InterPro" id="IPR015944">
    <property type="entry name" value="Gly-tRNA-synth_bsu"/>
</dbReference>
<dbReference type="PRINTS" id="PR01045">
    <property type="entry name" value="TRNASYNTHGB"/>
</dbReference>
<keyword evidence="8" id="KW-0963">Cytoplasm</keyword>